<dbReference type="EMBL" id="MU795180">
    <property type="protein sequence ID" value="KAJ3809077.1"/>
    <property type="molecule type" value="Genomic_DNA"/>
</dbReference>
<accession>A0ACC1TWX4</accession>
<proteinExistence type="predicted"/>
<keyword evidence="2" id="KW-1185">Reference proteome</keyword>
<name>A0ACC1TWX4_9AGAR</name>
<evidence type="ECO:0000313" key="2">
    <source>
        <dbReference type="Proteomes" id="UP001163835"/>
    </source>
</evidence>
<keyword evidence="1" id="KW-0378">Hydrolase</keyword>
<organism evidence="1 2">
    <name type="scientific">Lentinula aff. lateritia</name>
    <dbReference type="NCBI Taxonomy" id="2804960"/>
    <lineage>
        <taxon>Eukaryota</taxon>
        <taxon>Fungi</taxon>
        <taxon>Dikarya</taxon>
        <taxon>Basidiomycota</taxon>
        <taxon>Agaricomycotina</taxon>
        <taxon>Agaricomycetes</taxon>
        <taxon>Agaricomycetidae</taxon>
        <taxon>Agaricales</taxon>
        <taxon>Marasmiineae</taxon>
        <taxon>Omphalotaceae</taxon>
        <taxon>Lentinula</taxon>
    </lineage>
</organism>
<gene>
    <name evidence="1" type="ORF">F5876DRAFT_78107</name>
</gene>
<evidence type="ECO:0000313" key="1">
    <source>
        <dbReference type="EMBL" id="KAJ3809077.1"/>
    </source>
</evidence>
<protein>
    <submittedName>
        <fullName evidence="1">Nucleoside hydrolase</fullName>
    </submittedName>
</protein>
<comment type="caution">
    <text evidence="1">The sequence shown here is derived from an EMBL/GenBank/DDBJ whole genome shotgun (WGS) entry which is preliminary data.</text>
</comment>
<sequence length="450" mass="49881">MASSDPKKIPIIFDTDPGVDDIIALLLALSSPELEILAILVSYGNTDVDSSYTNVLKTYQVIQRHLDLYPEDAIRFPSFFNNMRTIICCGSKGPLQGPLHSASYFHGRDGLGGIHERHPEFNVTSNPKGLHYTDESGIDVALNLLKGHEPRSITYVAVGPLTNLAKMMQKDSELVSTKVGRVICMGGALDVPGNTSPVAECKYTFSLFQQSVFSNRILLVNFYADPFAARDLLGPKPPYKFPLPLDRFLLLPLDITTPHRLPFPLYQKRVDSCFGSSQASPKPVTRFSSSFLTHTRQVMNEYEQDAMELHDIVAIWCAIYFPPFPNDLHMEEESVRGWKAAKRLFDIECTGELTRGMVVVDKRQDKTAYAPGANRAEVQAELEQTHFSSGGDSKSVALPVPAQVEVDLASESNHKTDSDHRGVWCITETPGPDALLETLLARVWGVQGWA</sequence>
<dbReference type="Proteomes" id="UP001163835">
    <property type="component" value="Unassembled WGS sequence"/>
</dbReference>
<reference evidence="1" key="1">
    <citation type="submission" date="2022-09" db="EMBL/GenBank/DDBJ databases">
        <title>A Global Phylogenomic Analysis of the Shiitake Genus Lentinula.</title>
        <authorList>
            <consortium name="DOE Joint Genome Institute"/>
            <person name="Sierra-Patev S."/>
            <person name="Min B."/>
            <person name="Naranjo-Ortiz M."/>
            <person name="Looney B."/>
            <person name="Konkel Z."/>
            <person name="Slot J.C."/>
            <person name="Sakamoto Y."/>
            <person name="Steenwyk J.L."/>
            <person name="Rokas A."/>
            <person name="Carro J."/>
            <person name="Camarero S."/>
            <person name="Ferreira P."/>
            <person name="Molpeceres G."/>
            <person name="Ruiz-Duenas F.J."/>
            <person name="Serrano A."/>
            <person name="Henrissat B."/>
            <person name="Drula E."/>
            <person name="Hughes K.W."/>
            <person name="Mata J.L."/>
            <person name="Ishikawa N.K."/>
            <person name="Vargas-Isla R."/>
            <person name="Ushijima S."/>
            <person name="Smith C.A."/>
            <person name="Ahrendt S."/>
            <person name="Andreopoulos W."/>
            <person name="He G."/>
            <person name="Labutti K."/>
            <person name="Lipzen A."/>
            <person name="Ng V."/>
            <person name="Riley R."/>
            <person name="Sandor L."/>
            <person name="Barry K."/>
            <person name="Martinez A.T."/>
            <person name="Xiao Y."/>
            <person name="Gibbons J.G."/>
            <person name="Terashima K."/>
            <person name="Grigoriev I.V."/>
            <person name="Hibbett D.S."/>
        </authorList>
    </citation>
    <scope>NUCLEOTIDE SEQUENCE</scope>
    <source>
        <strain evidence="1">TMI1499</strain>
    </source>
</reference>